<sequence>MKKELIGRVLTAAVIAHDTYTIVAESRVMKSILS</sequence>
<keyword evidence="2" id="KW-1185">Reference proteome</keyword>
<dbReference type="Proteomes" id="UP000199650">
    <property type="component" value="Unassembled WGS sequence"/>
</dbReference>
<name>A0A1I0MIA2_9RHOB</name>
<accession>A0A1I0MIA2</accession>
<organism evidence="1 2">
    <name type="scientific">Aliiroseovarius sediminilitoris</name>
    <dbReference type="NCBI Taxonomy" id="1173584"/>
    <lineage>
        <taxon>Bacteria</taxon>
        <taxon>Pseudomonadati</taxon>
        <taxon>Pseudomonadota</taxon>
        <taxon>Alphaproteobacteria</taxon>
        <taxon>Rhodobacterales</taxon>
        <taxon>Paracoccaceae</taxon>
        <taxon>Aliiroseovarius</taxon>
    </lineage>
</organism>
<evidence type="ECO:0000313" key="1">
    <source>
        <dbReference type="EMBL" id="SEV88067.1"/>
    </source>
</evidence>
<evidence type="ECO:0000313" key="2">
    <source>
        <dbReference type="Proteomes" id="UP000199650"/>
    </source>
</evidence>
<protein>
    <submittedName>
        <fullName evidence="1">Uncharacterized protein</fullName>
    </submittedName>
</protein>
<proteinExistence type="predicted"/>
<dbReference type="EMBL" id="FOJB01000001">
    <property type="protein sequence ID" value="SEV88067.1"/>
    <property type="molecule type" value="Genomic_DNA"/>
</dbReference>
<reference evidence="1 2" key="1">
    <citation type="submission" date="2016-10" db="EMBL/GenBank/DDBJ databases">
        <authorList>
            <person name="de Groot N.N."/>
        </authorList>
    </citation>
    <scope>NUCLEOTIDE SEQUENCE [LARGE SCALE GENOMIC DNA]</scope>
    <source>
        <strain evidence="1 2">DSM 29439</strain>
    </source>
</reference>
<dbReference type="STRING" id="1173584.SAMN05444851_0058"/>
<dbReference type="AlphaFoldDB" id="A0A1I0MIA2"/>
<gene>
    <name evidence="1" type="ORF">SAMN05444851_0058</name>
</gene>